<protein>
    <recommendedName>
        <fullName evidence="4">DUF4190 domain-containing protein</fullName>
    </recommendedName>
</protein>
<reference evidence="2 3" key="1">
    <citation type="submission" date="2019-02" db="EMBL/GenBank/DDBJ databases">
        <title>Deep-cultivation of Planctomycetes and their phenomic and genomic characterization uncovers novel biology.</title>
        <authorList>
            <person name="Wiegand S."/>
            <person name="Jogler M."/>
            <person name="Boedeker C."/>
            <person name="Pinto D."/>
            <person name="Vollmers J."/>
            <person name="Rivas-Marin E."/>
            <person name="Kohn T."/>
            <person name="Peeters S.H."/>
            <person name="Heuer A."/>
            <person name="Rast P."/>
            <person name="Oberbeckmann S."/>
            <person name="Bunk B."/>
            <person name="Jeske O."/>
            <person name="Meyerdierks A."/>
            <person name="Storesund J.E."/>
            <person name="Kallscheuer N."/>
            <person name="Luecker S."/>
            <person name="Lage O.M."/>
            <person name="Pohl T."/>
            <person name="Merkel B.J."/>
            <person name="Hornburger P."/>
            <person name="Mueller R.-W."/>
            <person name="Bruemmer F."/>
            <person name="Labrenz M."/>
            <person name="Spormann A.M."/>
            <person name="Op Den Camp H."/>
            <person name="Overmann J."/>
            <person name="Amann R."/>
            <person name="Jetten M.S.M."/>
            <person name="Mascher T."/>
            <person name="Medema M.H."/>
            <person name="Devos D.P."/>
            <person name="Kaster A.-K."/>
            <person name="Ovreas L."/>
            <person name="Rohde M."/>
            <person name="Galperin M.Y."/>
            <person name="Jogler C."/>
        </authorList>
    </citation>
    <scope>NUCLEOTIDE SEQUENCE [LARGE SCALE GENOMIC DNA]</scope>
    <source>
        <strain evidence="2 3">CA54</strain>
    </source>
</reference>
<proteinExistence type="predicted"/>
<keyword evidence="3" id="KW-1185">Reference proteome</keyword>
<feature type="transmembrane region" description="Helical" evidence="1">
    <location>
        <begin position="12"/>
        <end position="33"/>
    </location>
</feature>
<dbReference type="EMBL" id="SJPP01000003">
    <property type="protein sequence ID" value="TWU07066.1"/>
    <property type="molecule type" value="Genomic_DNA"/>
</dbReference>
<feature type="transmembrane region" description="Helical" evidence="1">
    <location>
        <begin position="54"/>
        <end position="87"/>
    </location>
</feature>
<evidence type="ECO:0000256" key="1">
    <source>
        <dbReference type="SAM" id="Phobius"/>
    </source>
</evidence>
<sequence>MSETQKPEGAGTILVLGILGLVLCAPLGTLAWLQGNSYLEKCRAAGVEPEGSAVGGRICGIIATVFLIIGILGGVLMMVLGIGAGIANS</sequence>
<keyword evidence="1" id="KW-0472">Membrane</keyword>
<evidence type="ECO:0000313" key="2">
    <source>
        <dbReference type="EMBL" id="TWU07066.1"/>
    </source>
</evidence>
<dbReference type="AlphaFoldDB" id="A0A5C6B6Z7"/>
<name>A0A5C6B6Z7_9PLAN</name>
<accession>A0A5C6B6Z7</accession>
<comment type="caution">
    <text evidence="2">The sequence shown here is derived from an EMBL/GenBank/DDBJ whole genome shotgun (WGS) entry which is preliminary data.</text>
</comment>
<evidence type="ECO:0000313" key="3">
    <source>
        <dbReference type="Proteomes" id="UP000320735"/>
    </source>
</evidence>
<organism evidence="2 3">
    <name type="scientific">Symmachiella macrocystis</name>
    <dbReference type="NCBI Taxonomy" id="2527985"/>
    <lineage>
        <taxon>Bacteria</taxon>
        <taxon>Pseudomonadati</taxon>
        <taxon>Planctomycetota</taxon>
        <taxon>Planctomycetia</taxon>
        <taxon>Planctomycetales</taxon>
        <taxon>Planctomycetaceae</taxon>
        <taxon>Symmachiella</taxon>
    </lineage>
</organism>
<dbReference type="RefSeq" id="WP_146373886.1">
    <property type="nucleotide sequence ID" value="NZ_SJPP01000003.1"/>
</dbReference>
<dbReference type="OrthoDB" id="3733716at2"/>
<evidence type="ECO:0008006" key="4">
    <source>
        <dbReference type="Google" id="ProtNLM"/>
    </source>
</evidence>
<keyword evidence="1" id="KW-1133">Transmembrane helix</keyword>
<keyword evidence="1" id="KW-0812">Transmembrane</keyword>
<dbReference type="Proteomes" id="UP000320735">
    <property type="component" value="Unassembled WGS sequence"/>
</dbReference>
<gene>
    <name evidence="2" type="ORF">CA54_54710</name>
</gene>